<dbReference type="Proteomes" id="UP000886721">
    <property type="component" value="Unassembled WGS sequence"/>
</dbReference>
<name>A0A9D2B9K4_9FIRM</name>
<dbReference type="PANTHER" id="PTHR43208:SF1">
    <property type="entry name" value="ABC TRANSPORTER SUBSTRATE-BINDING PROTEIN"/>
    <property type="match status" value="1"/>
</dbReference>
<accession>A0A9D2B9K4</accession>
<reference evidence="3" key="2">
    <citation type="submission" date="2021-04" db="EMBL/GenBank/DDBJ databases">
        <authorList>
            <person name="Gilroy R."/>
        </authorList>
    </citation>
    <scope>NUCLEOTIDE SEQUENCE</scope>
    <source>
        <strain evidence="3">CHK191-13928</strain>
    </source>
</reference>
<reference evidence="3" key="1">
    <citation type="journal article" date="2021" name="PeerJ">
        <title>Extensive microbial diversity within the chicken gut microbiome revealed by metagenomics and culture.</title>
        <authorList>
            <person name="Gilroy R."/>
            <person name="Ravi A."/>
            <person name="Getino M."/>
            <person name="Pursley I."/>
            <person name="Horton D.L."/>
            <person name="Alikhan N.F."/>
            <person name="Baker D."/>
            <person name="Gharbi K."/>
            <person name="Hall N."/>
            <person name="Watson M."/>
            <person name="Adriaenssens E.M."/>
            <person name="Foster-Nyarko E."/>
            <person name="Jarju S."/>
            <person name="Secka A."/>
            <person name="Antonio M."/>
            <person name="Oren A."/>
            <person name="Chaudhuri R.R."/>
            <person name="La Ragione R."/>
            <person name="Hildebrand F."/>
            <person name="Pallen M.J."/>
        </authorList>
    </citation>
    <scope>NUCLEOTIDE SEQUENCE</scope>
    <source>
        <strain evidence="3">CHK191-13928</strain>
    </source>
</reference>
<dbReference type="Pfam" id="PF02608">
    <property type="entry name" value="Bmp"/>
    <property type="match status" value="1"/>
</dbReference>
<dbReference type="InterPro" id="IPR003760">
    <property type="entry name" value="PnrA-like"/>
</dbReference>
<comment type="caution">
    <text evidence="3">The sequence shown here is derived from an EMBL/GenBank/DDBJ whole genome shotgun (WGS) entry which is preliminary data.</text>
</comment>
<feature type="domain" description="ABC transporter substrate-binding protein PnrA-like" evidence="2">
    <location>
        <begin position="293"/>
        <end position="453"/>
    </location>
</feature>
<dbReference type="AlphaFoldDB" id="A0A9D2B9K4"/>
<evidence type="ECO:0000313" key="4">
    <source>
        <dbReference type="Proteomes" id="UP000886721"/>
    </source>
</evidence>
<protein>
    <submittedName>
        <fullName evidence="3">BMP family ABC transporter substrate-binding protein</fullName>
    </submittedName>
</protein>
<gene>
    <name evidence="3" type="ORF">H9735_09515</name>
</gene>
<dbReference type="Gene3D" id="3.40.50.2300">
    <property type="match status" value="2"/>
</dbReference>
<evidence type="ECO:0000313" key="3">
    <source>
        <dbReference type="EMBL" id="HIX68335.1"/>
    </source>
</evidence>
<dbReference type="GO" id="GO:0005886">
    <property type="term" value="C:plasma membrane"/>
    <property type="evidence" value="ECO:0007669"/>
    <property type="project" value="InterPro"/>
</dbReference>
<keyword evidence="1" id="KW-0732">Signal</keyword>
<evidence type="ECO:0000259" key="2">
    <source>
        <dbReference type="Pfam" id="PF02608"/>
    </source>
</evidence>
<evidence type="ECO:0000256" key="1">
    <source>
        <dbReference type="ARBA" id="ARBA00022729"/>
    </source>
</evidence>
<organism evidence="3 4">
    <name type="scientific">Candidatus Anaerostipes excrementavium</name>
    <dbReference type="NCBI Taxonomy" id="2838463"/>
    <lineage>
        <taxon>Bacteria</taxon>
        <taxon>Bacillati</taxon>
        <taxon>Bacillota</taxon>
        <taxon>Clostridia</taxon>
        <taxon>Lachnospirales</taxon>
        <taxon>Lachnospiraceae</taxon>
        <taxon>Anaerostipes</taxon>
    </lineage>
</organism>
<dbReference type="EMBL" id="DXEM01000031">
    <property type="protein sequence ID" value="HIX68335.1"/>
    <property type="molecule type" value="Genomic_DNA"/>
</dbReference>
<dbReference type="InterPro" id="IPR052910">
    <property type="entry name" value="ABC-Purine-Binding"/>
</dbReference>
<dbReference type="PANTHER" id="PTHR43208">
    <property type="entry name" value="ABC TRANSPORTER SUBSTRATE-BINDING PROTEIN"/>
    <property type="match status" value="1"/>
</dbReference>
<sequence length="644" mass="73992">MTKEIYEKAHKLALKQFRSDSSHGTYPYLQVLDEILSYTETSAEVDLGLIDIPLEFVAGTKSAGRTNAFASNFMPLLSEDSEFAMKWCSLYKTHLDEGIRDPIKVYEFMNRFYVVEGNKRVSILKFCDAVTVPAYVTRIIPKRNDSKENQIYYEYLRFYQLSKVNYFYFTQIGSYKKLLQLIGKKPDHVWDEDEKRDFYSCYVRFSDIFEKKGGKKLALSTGDAFLVYLDIYGYEDFSQKEYTQIQKDVLRIWDDFLMYPKKPKIELSMDAQDVRKKKPLFNRILPQISIPLKIAFIHTKSSDTSAWTYGHELGRLHLKDVFYNDVQTKAFSNADTLADGRRCFDQAISEGCSVIFTTSPRLLSLSIQYAMKYPKLKILNCSLNTNCGHLRTYYGRLYEAKFLMGAIAGIMSKTDHIGYIADYPLYGMISNINSFALGAKMVNPDAKVHLEWSTQKENHLDALLQDPKISFISGQDLVMPNKETKQFGLYRSSGQAPDNLAMAVWNWGAFYEKTVRSILNGTWKQKPQMDPQTSINYWWGMSSGMIDILYSSRIPSRTRQLMDLLKMAICTGEFHPFAGTIYSQDGLVHKSDHDSITPEQIITMDWLCDNVIGDIPSINELTEDAQTVVKYQGVTKTMKGIADL</sequence>
<proteinExistence type="predicted"/>